<feature type="chain" id="PRO_5025335608" evidence="1">
    <location>
        <begin position="24"/>
        <end position="140"/>
    </location>
</feature>
<accession>A0A6A2XU08</accession>
<dbReference type="Proteomes" id="UP000436088">
    <property type="component" value="Unassembled WGS sequence"/>
</dbReference>
<keyword evidence="1" id="KW-0732">Signal</keyword>
<gene>
    <name evidence="2" type="ORF">F3Y22_tig00111792pilonHSYRG00035</name>
</gene>
<name>A0A6A2XU08_HIBSY</name>
<comment type="caution">
    <text evidence="2">The sequence shown here is derived from an EMBL/GenBank/DDBJ whole genome shotgun (WGS) entry which is preliminary data.</text>
</comment>
<feature type="signal peptide" evidence="1">
    <location>
        <begin position="1"/>
        <end position="23"/>
    </location>
</feature>
<reference evidence="2" key="1">
    <citation type="submission" date="2019-09" db="EMBL/GenBank/DDBJ databases">
        <title>Draft genome information of white flower Hibiscus syriacus.</title>
        <authorList>
            <person name="Kim Y.-M."/>
        </authorList>
    </citation>
    <scope>NUCLEOTIDE SEQUENCE [LARGE SCALE GENOMIC DNA]</scope>
    <source>
        <strain evidence="2">YM2019G1</strain>
    </source>
</reference>
<evidence type="ECO:0000313" key="2">
    <source>
        <dbReference type="EMBL" id="KAE8673350.1"/>
    </source>
</evidence>
<sequence length="140" mass="15204">MASTLLLALVFVIDVIAFGLAVAAEQRSTASIGSNGRESYCVYDKDIATGLGVGSLLLLVLSHETEWFQNLGNCLVHNLLGVLLDRRGMLAGRVSPECLPHQVQESLERSPDMCDIEEGCIRSRGCIRFPDGHRLGVVLH</sequence>
<organism evidence="2 3">
    <name type="scientific">Hibiscus syriacus</name>
    <name type="common">Rose of Sharon</name>
    <dbReference type="NCBI Taxonomy" id="106335"/>
    <lineage>
        <taxon>Eukaryota</taxon>
        <taxon>Viridiplantae</taxon>
        <taxon>Streptophyta</taxon>
        <taxon>Embryophyta</taxon>
        <taxon>Tracheophyta</taxon>
        <taxon>Spermatophyta</taxon>
        <taxon>Magnoliopsida</taxon>
        <taxon>eudicotyledons</taxon>
        <taxon>Gunneridae</taxon>
        <taxon>Pentapetalae</taxon>
        <taxon>rosids</taxon>
        <taxon>malvids</taxon>
        <taxon>Malvales</taxon>
        <taxon>Malvaceae</taxon>
        <taxon>Malvoideae</taxon>
        <taxon>Hibiscus</taxon>
    </lineage>
</organism>
<dbReference type="AlphaFoldDB" id="A0A6A2XU08"/>
<protein>
    <submittedName>
        <fullName evidence="2">WD repeat-containing protein 44-like</fullName>
    </submittedName>
</protein>
<evidence type="ECO:0000256" key="1">
    <source>
        <dbReference type="SAM" id="SignalP"/>
    </source>
</evidence>
<proteinExistence type="predicted"/>
<keyword evidence="3" id="KW-1185">Reference proteome</keyword>
<evidence type="ECO:0000313" key="3">
    <source>
        <dbReference type="Proteomes" id="UP000436088"/>
    </source>
</evidence>
<dbReference type="EMBL" id="VEPZ02001428">
    <property type="protein sequence ID" value="KAE8673350.1"/>
    <property type="molecule type" value="Genomic_DNA"/>
</dbReference>